<name>A0A5C8NRI7_9BURK</name>
<evidence type="ECO:0000256" key="1">
    <source>
        <dbReference type="ARBA" id="ARBA00022679"/>
    </source>
</evidence>
<dbReference type="AlphaFoldDB" id="A0A5C8NRI7"/>
<dbReference type="Gene3D" id="3.30.1540.10">
    <property type="entry name" value="formyl-coa transferase, domain 3"/>
    <property type="match status" value="1"/>
</dbReference>
<evidence type="ECO:0000313" key="2">
    <source>
        <dbReference type="EMBL" id="TXL63501.1"/>
    </source>
</evidence>
<protein>
    <submittedName>
        <fullName evidence="2">CoA transferase</fullName>
    </submittedName>
</protein>
<comment type="caution">
    <text evidence="2">The sequence shown here is derived from an EMBL/GenBank/DDBJ whole genome shotgun (WGS) entry which is preliminary data.</text>
</comment>
<dbReference type="PANTHER" id="PTHR48228:SF6">
    <property type="entry name" value="L-CARNITINE COA-TRANSFERASE"/>
    <property type="match status" value="1"/>
</dbReference>
<gene>
    <name evidence="2" type="ORF">FHP08_16765</name>
</gene>
<dbReference type="InterPro" id="IPR050509">
    <property type="entry name" value="CoA-transferase_III"/>
</dbReference>
<dbReference type="OrthoDB" id="5294844at2"/>
<dbReference type="Pfam" id="PF02515">
    <property type="entry name" value="CoA_transf_3"/>
    <property type="match status" value="1"/>
</dbReference>
<dbReference type="InterPro" id="IPR044855">
    <property type="entry name" value="CoA-Trfase_III_dom3_sf"/>
</dbReference>
<dbReference type="GO" id="GO:0016740">
    <property type="term" value="F:transferase activity"/>
    <property type="evidence" value="ECO:0007669"/>
    <property type="project" value="UniProtKB-KW"/>
</dbReference>
<keyword evidence="3" id="KW-1185">Reference proteome</keyword>
<sequence length="418" mass="44306">MSDKGANPATPGASAAGPLAGLRVLELGQLIAGPFAGRMMADFGADVIKIEPPAREGAEGGDPLRKWRKLHPDDPSGTSLWWSVQARNKRSVTVDLKAKAGQQIVRELAARADIVVENFRPGALEKWGLGYEQLSAANPGLILVCLSGYGQTGPYRDRPGFGAIAESMGGMRYVTGFPDRPPVRMNLSIGDSLAALHAVIGALMALHHRRETGKGQVVDVALYEAVFNMMESTLPEFDRYGIVRERTGTNLTGIVPSNTYPTADGRHIVIGGNGDSIFKRLMRAIGRDDLADDPALANNAGRAARAQEIDDAIAAWTSAHSLDDGLAVMEAADVPSGRIYSAADMVSDPQYLARGMIERATLADGTPLAMPAAVPKLSDTPGATRWPGPRLGEHTDAVLAELGYDAARIAALREDGVI</sequence>
<organism evidence="2 3">
    <name type="scientific">Zeimonas arvi</name>
    <dbReference type="NCBI Taxonomy" id="2498847"/>
    <lineage>
        <taxon>Bacteria</taxon>
        <taxon>Pseudomonadati</taxon>
        <taxon>Pseudomonadota</taxon>
        <taxon>Betaproteobacteria</taxon>
        <taxon>Burkholderiales</taxon>
        <taxon>Burkholderiaceae</taxon>
        <taxon>Zeimonas</taxon>
    </lineage>
</organism>
<dbReference type="PANTHER" id="PTHR48228">
    <property type="entry name" value="SUCCINYL-COA--D-CITRAMALATE COA-TRANSFERASE"/>
    <property type="match status" value="1"/>
</dbReference>
<dbReference type="EMBL" id="VDUY01000008">
    <property type="protein sequence ID" value="TXL63501.1"/>
    <property type="molecule type" value="Genomic_DNA"/>
</dbReference>
<dbReference type="InterPro" id="IPR023606">
    <property type="entry name" value="CoA-Trfase_III_dom_1_sf"/>
</dbReference>
<reference evidence="2 3" key="1">
    <citation type="submission" date="2019-06" db="EMBL/GenBank/DDBJ databases">
        <title>Quisquiliibacterium sp. nov., isolated from a maize field.</title>
        <authorList>
            <person name="Lin S.-Y."/>
            <person name="Tsai C.-F."/>
            <person name="Young C.-C."/>
        </authorList>
    </citation>
    <scope>NUCLEOTIDE SEQUENCE [LARGE SCALE GENOMIC DNA]</scope>
    <source>
        <strain evidence="2 3">CC-CFT501</strain>
    </source>
</reference>
<evidence type="ECO:0000313" key="3">
    <source>
        <dbReference type="Proteomes" id="UP000321548"/>
    </source>
</evidence>
<keyword evidence="1 2" id="KW-0808">Transferase</keyword>
<dbReference type="SUPFAM" id="SSF89796">
    <property type="entry name" value="CoA-transferase family III (CaiB/BaiF)"/>
    <property type="match status" value="1"/>
</dbReference>
<proteinExistence type="predicted"/>
<dbReference type="InterPro" id="IPR003673">
    <property type="entry name" value="CoA-Trfase_fam_III"/>
</dbReference>
<dbReference type="RefSeq" id="WP_147705655.1">
    <property type="nucleotide sequence ID" value="NZ_VDUY01000008.1"/>
</dbReference>
<dbReference type="Gene3D" id="3.40.50.10540">
    <property type="entry name" value="Crotonobetainyl-coa:carnitine coa-transferase, domain 1"/>
    <property type="match status" value="1"/>
</dbReference>
<accession>A0A5C8NRI7</accession>
<dbReference type="Proteomes" id="UP000321548">
    <property type="component" value="Unassembled WGS sequence"/>
</dbReference>